<dbReference type="Gene3D" id="1.10.10.60">
    <property type="entry name" value="Homeodomain-like"/>
    <property type="match status" value="1"/>
</dbReference>
<proteinExistence type="predicted"/>
<dbReference type="Proteomes" id="UP000824204">
    <property type="component" value="Unassembled WGS sequence"/>
</dbReference>
<keyword evidence="2" id="KW-0238">DNA-binding</keyword>
<evidence type="ECO:0000313" key="5">
    <source>
        <dbReference type="EMBL" id="HIX08344.1"/>
    </source>
</evidence>
<keyword evidence="3" id="KW-0804">Transcription</keyword>
<dbReference type="Pfam" id="PF12833">
    <property type="entry name" value="HTH_18"/>
    <property type="match status" value="1"/>
</dbReference>
<reference evidence="5" key="1">
    <citation type="journal article" date="2021" name="PeerJ">
        <title>Extensive microbial diversity within the chicken gut microbiome revealed by metagenomics and culture.</title>
        <authorList>
            <person name="Gilroy R."/>
            <person name="Ravi A."/>
            <person name="Getino M."/>
            <person name="Pursley I."/>
            <person name="Horton D.L."/>
            <person name="Alikhan N.F."/>
            <person name="Baker D."/>
            <person name="Gharbi K."/>
            <person name="Hall N."/>
            <person name="Watson M."/>
            <person name="Adriaenssens E.M."/>
            <person name="Foster-Nyarko E."/>
            <person name="Jarju S."/>
            <person name="Secka A."/>
            <person name="Antonio M."/>
            <person name="Oren A."/>
            <person name="Chaudhuri R.R."/>
            <person name="La Ragione R."/>
            <person name="Hildebrand F."/>
            <person name="Pallen M.J."/>
        </authorList>
    </citation>
    <scope>NUCLEOTIDE SEQUENCE</scope>
    <source>
        <strain evidence="5">811</strain>
    </source>
</reference>
<evidence type="ECO:0000313" key="6">
    <source>
        <dbReference type="Proteomes" id="UP000824204"/>
    </source>
</evidence>
<dbReference type="AlphaFoldDB" id="A0A9D1V960"/>
<sequence length="74" mass="8827">MFRYTRKYFGLSPSNYINGIRLQQAEIQLRTTDRQITQIALACGFYDCAYFSKLFKKNYAESPLVYRKNHFEKA</sequence>
<dbReference type="InterPro" id="IPR020449">
    <property type="entry name" value="Tscrpt_reg_AraC-type_HTH"/>
</dbReference>
<evidence type="ECO:0000259" key="4">
    <source>
        <dbReference type="PROSITE" id="PS01124"/>
    </source>
</evidence>
<dbReference type="SUPFAM" id="SSF46689">
    <property type="entry name" value="Homeodomain-like"/>
    <property type="match status" value="1"/>
</dbReference>
<dbReference type="PROSITE" id="PS00041">
    <property type="entry name" value="HTH_ARAC_FAMILY_1"/>
    <property type="match status" value="1"/>
</dbReference>
<dbReference type="InterPro" id="IPR018060">
    <property type="entry name" value="HTH_AraC"/>
</dbReference>
<dbReference type="PANTHER" id="PTHR43280:SF2">
    <property type="entry name" value="HTH-TYPE TRANSCRIPTIONAL REGULATOR EXSA"/>
    <property type="match status" value="1"/>
</dbReference>
<evidence type="ECO:0000256" key="3">
    <source>
        <dbReference type="ARBA" id="ARBA00023163"/>
    </source>
</evidence>
<gene>
    <name evidence="5" type="ORF">H9741_07735</name>
</gene>
<dbReference type="SMART" id="SM00342">
    <property type="entry name" value="HTH_ARAC"/>
    <property type="match status" value="1"/>
</dbReference>
<feature type="domain" description="HTH araC/xylS-type" evidence="4">
    <location>
        <begin position="1"/>
        <end position="69"/>
    </location>
</feature>
<name>A0A9D1V960_9FIRM</name>
<dbReference type="GO" id="GO:0043565">
    <property type="term" value="F:sequence-specific DNA binding"/>
    <property type="evidence" value="ECO:0007669"/>
    <property type="project" value="InterPro"/>
</dbReference>
<accession>A0A9D1V960</accession>
<dbReference type="InterPro" id="IPR009057">
    <property type="entry name" value="Homeodomain-like_sf"/>
</dbReference>
<comment type="caution">
    <text evidence="5">The sequence shown here is derived from an EMBL/GenBank/DDBJ whole genome shotgun (WGS) entry which is preliminary data.</text>
</comment>
<evidence type="ECO:0000256" key="1">
    <source>
        <dbReference type="ARBA" id="ARBA00023015"/>
    </source>
</evidence>
<dbReference type="PRINTS" id="PR00032">
    <property type="entry name" value="HTHARAC"/>
</dbReference>
<dbReference type="GO" id="GO:0003700">
    <property type="term" value="F:DNA-binding transcription factor activity"/>
    <property type="evidence" value="ECO:0007669"/>
    <property type="project" value="InterPro"/>
</dbReference>
<reference evidence="5" key="2">
    <citation type="submission" date="2021-04" db="EMBL/GenBank/DDBJ databases">
        <authorList>
            <person name="Gilroy R."/>
        </authorList>
    </citation>
    <scope>NUCLEOTIDE SEQUENCE</scope>
    <source>
        <strain evidence="5">811</strain>
    </source>
</reference>
<protein>
    <submittedName>
        <fullName evidence="5">Helix-turn-helix transcriptional regulator</fullName>
    </submittedName>
</protein>
<dbReference type="InterPro" id="IPR018062">
    <property type="entry name" value="HTH_AraC-typ_CS"/>
</dbReference>
<evidence type="ECO:0000256" key="2">
    <source>
        <dbReference type="ARBA" id="ARBA00023125"/>
    </source>
</evidence>
<dbReference type="PANTHER" id="PTHR43280">
    <property type="entry name" value="ARAC-FAMILY TRANSCRIPTIONAL REGULATOR"/>
    <property type="match status" value="1"/>
</dbReference>
<dbReference type="EMBL" id="DXFX01000099">
    <property type="protein sequence ID" value="HIX08344.1"/>
    <property type="molecule type" value="Genomic_DNA"/>
</dbReference>
<keyword evidence="1" id="KW-0805">Transcription regulation</keyword>
<dbReference type="PROSITE" id="PS01124">
    <property type="entry name" value="HTH_ARAC_FAMILY_2"/>
    <property type="match status" value="1"/>
</dbReference>
<organism evidence="5 6">
    <name type="scientific">Candidatus Borkfalkia faecipullorum</name>
    <dbReference type="NCBI Taxonomy" id="2838510"/>
    <lineage>
        <taxon>Bacteria</taxon>
        <taxon>Bacillati</taxon>
        <taxon>Bacillota</taxon>
        <taxon>Clostridia</taxon>
        <taxon>Christensenellales</taxon>
        <taxon>Christensenellaceae</taxon>
        <taxon>Candidatus Borkfalkia</taxon>
    </lineage>
</organism>